<dbReference type="AlphaFoldDB" id="A0A1A7PLP6"/>
<accession>A0A1A7PLP6</accession>
<evidence type="ECO:0000256" key="1">
    <source>
        <dbReference type="SAM" id="SignalP"/>
    </source>
</evidence>
<dbReference type="Proteomes" id="UP000092626">
    <property type="component" value="Unassembled WGS sequence"/>
</dbReference>
<proteinExistence type="predicted"/>
<sequence>MKKLLLTIIAVISLAGCSGTIHTSSQMGTYQTQNYTKVDSSVILGEFSYEPAQQGRLKESQLENTAAGSVYLDKSVAEIVKQITAKELQLTGINIGTGHLKLLGNVKQFKMDDFGLNVDFIYKVNYKLLKNNSVLWNKDYSPKVVTVSKFEADPRTMIIQQIYRMVGAGYDQFINDPGVKQLLEANK</sequence>
<gene>
    <name evidence="2" type="ORF">QV06_10860</name>
</gene>
<protein>
    <submittedName>
        <fullName evidence="2">Integron protein cassette protein</fullName>
    </submittedName>
</protein>
<evidence type="ECO:0000313" key="3">
    <source>
        <dbReference type="Proteomes" id="UP000092626"/>
    </source>
</evidence>
<name>A0A1A7PLP6_9PAST</name>
<comment type="caution">
    <text evidence="2">The sequence shown here is derived from an EMBL/GenBank/DDBJ whole genome shotgun (WGS) entry which is preliminary data.</text>
</comment>
<feature type="chain" id="PRO_5008359206" evidence="1">
    <location>
        <begin position="24"/>
        <end position="187"/>
    </location>
</feature>
<feature type="signal peptide" evidence="1">
    <location>
        <begin position="1"/>
        <end position="23"/>
    </location>
</feature>
<dbReference type="EMBL" id="JTJR01000049">
    <property type="protein sequence ID" value="OBX02696.1"/>
    <property type="molecule type" value="Genomic_DNA"/>
</dbReference>
<organism evidence="2 3">
    <name type="scientific">Gallibacterium genomosp. 3</name>
    <dbReference type="NCBI Taxonomy" id="505345"/>
    <lineage>
        <taxon>Bacteria</taxon>
        <taxon>Pseudomonadati</taxon>
        <taxon>Pseudomonadota</taxon>
        <taxon>Gammaproteobacteria</taxon>
        <taxon>Pasteurellales</taxon>
        <taxon>Pasteurellaceae</taxon>
        <taxon>Gallibacterium</taxon>
    </lineage>
</organism>
<keyword evidence="1" id="KW-0732">Signal</keyword>
<dbReference type="PROSITE" id="PS51257">
    <property type="entry name" value="PROKAR_LIPOPROTEIN"/>
    <property type="match status" value="1"/>
</dbReference>
<reference evidence="2 3" key="1">
    <citation type="submission" date="2014-11" db="EMBL/GenBank/DDBJ databases">
        <title>Pan-genome of Gallibacterium spp.</title>
        <authorList>
            <person name="Kudirkiene E."/>
            <person name="Bojesen A.M."/>
        </authorList>
    </citation>
    <scope>NUCLEOTIDE SEQUENCE [LARGE SCALE GENOMIC DNA]</scope>
    <source>
        <strain evidence="2 3">59/S3/89</strain>
    </source>
</reference>
<dbReference type="RefSeq" id="WP_065238154.1">
    <property type="nucleotide sequence ID" value="NZ_JTJR01000049.1"/>
</dbReference>
<evidence type="ECO:0000313" key="2">
    <source>
        <dbReference type="EMBL" id="OBX02696.1"/>
    </source>
</evidence>